<keyword evidence="1" id="KW-1133">Transmembrane helix</keyword>
<feature type="transmembrane region" description="Helical" evidence="1">
    <location>
        <begin position="184"/>
        <end position="202"/>
    </location>
</feature>
<feature type="transmembrane region" description="Helical" evidence="1">
    <location>
        <begin position="41"/>
        <end position="60"/>
    </location>
</feature>
<keyword evidence="1" id="KW-0812">Transmembrane</keyword>
<feature type="transmembrane region" description="Helical" evidence="1">
    <location>
        <begin position="115"/>
        <end position="142"/>
    </location>
</feature>
<evidence type="ECO:0000313" key="3">
    <source>
        <dbReference type="Proteomes" id="UP000641514"/>
    </source>
</evidence>
<proteinExistence type="predicted"/>
<dbReference type="RefSeq" id="WP_188669938.1">
    <property type="nucleotide sequence ID" value="NZ_BMJH01000001.1"/>
</dbReference>
<keyword evidence="3" id="KW-1185">Reference proteome</keyword>
<evidence type="ECO:0000256" key="1">
    <source>
        <dbReference type="SAM" id="Phobius"/>
    </source>
</evidence>
<organism evidence="2 3">
    <name type="scientific">Hoyosella rhizosphaerae</name>
    <dbReference type="NCBI Taxonomy" id="1755582"/>
    <lineage>
        <taxon>Bacteria</taxon>
        <taxon>Bacillati</taxon>
        <taxon>Actinomycetota</taxon>
        <taxon>Actinomycetes</taxon>
        <taxon>Mycobacteriales</taxon>
        <taxon>Hoyosellaceae</taxon>
        <taxon>Hoyosella</taxon>
    </lineage>
</organism>
<gene>
    <name evidence="2" type="ORF">GCM10011410_02670</name>
</gene>
<protein>
    <submittedName>
        <fullName evidence="2">Uncharacterized protein</fullName>
    </submittedName>
</protein>
<comment type="caution">
    <text evidence="2">The sequence shown here is derived from an EMBL/GenBank/DDBJ whole genome shotgun (WGS) entry which is preliminary data.</text>
</comment>
<evidence type="ECO:0000313" key="2">
    <source>
        <dbReference type="EMBL" id="GGC53751.1"/>
    </source>
</evidence>
<reference evidence="2" key="1">
    <citation type="journal article" date="2014" name="Int. J. Syst. Evol. Microbiol.">
        <title>Complete genome sequence of Corynebacterium casei LMG S-19264T (=DSM 44701T), isolated from a smear-ripened cheese.</title>
        <authorList>
            <consortium name="US DOE Joint Genome Institute (JGI-PGF)"/>
            <person name="Walter F."/>
            <person name="Albersmeier A."/>
            <person name="Kalinowski J."/>
            <person name="Ruckert C."/>
        </authorList>
    </citation>
    <scope>NUCLEOTIDE SEQUENCE</scope>
    <source>
        <strain evidence="2">CGMCC 1.15478</strain>
    </source>
</reference>
<sequence length="270" mass="27967">MTQVATAQVSAPHLTPKPLSPATRVARMSVFELKHTFRQKLVLAMLALGPVCALIFASTLDSSAPEAWASMLATTGPVLILISVTSALAIVIAVRRETEMFKVLRATELGPTQMMAALVVPYLVIGFAVGALIIGGFIAIGAPMPANWFYLGAGLIGTVALSIVGGIATGAFSTSAASVQFTTIPILIVSIGFPVAALQGLLDESVRSWLLLGPFSGVADLLARGMGAELVQAPASLGLSAVALDVVSTLVWIAAGVWFAKATWQWGPRS</sequence>
<dbReference type="AlphaFoldDB" id="A0A916TZA9"/>
<feature type="transmembrane region" description="Helical" evidence="1">
    <location>
        <begin position="72"/>
        <end position="94"/>
    </location>
</feature>
<name>A0A916TZA9_9ACTN</name>
<feature type="transmembrane region" description="Helical" evidence="1">
    <location>
        <begin position="237"/>
        <end position="260"/>
    </location>
</feature>
<accession>A0A916TZA9</accession>
<dbReference type="EMBL" id="BMJH01000001">
    <property type="protein sequence ID" value="GGC53751.1"/>
    <property type="molecule type" value="Genomic_DNA"/>
</dbReference>
<feature type="transmembrane region" description="Helical" evidence="1">
    <location>
        <begin position="148"/>
        <end position="172"/>
    </location>
</feature>
<dbReference type="Proteomes" id="UP000641514">
    <property type="component" value="Unassembled WGS sequence"/>
</dbReference>
<keyword evidence="1" id="KW-0472">Membrane</keyword>
<reference evidence="2" key="2">
    <citation type="submission" date="2020-09" db="EMBL/GenBank/DDBJ databases">
        <authorList>
            <person name="Sun Q."/>
            <person name="Zhou Y."/>
        </authorList>
    </citation>
    <scope>NUCLEOTIDE SEQUENCE</scope>
    <source>
        <strain evidence="2">CGMCC 1.15478</strain>
    </source>
</reference>